<comment type="caution">
    <text evidence="1">The sequence shown here is derived from an EMBL/GenBank/DDBJ whole genome shotgun (WGS) entry which is preliminary data.</text>
</comment>
<evidence type="ECO:0000313" key="1">
    <source>
        <dbReference type="EMBL" id="KAF9643772.1"/>
    </source>
</evidence>
<dbReference type="EMBL" id="MU118188">
    <property type="protein sequence ID" value="KAF9643772.1"/>
    <property type="molecule type" value="Genomic_DNA"/>
</dbReference>
<name>A0ACB6Z2M6_THEGA</name>
<evidence type="ECO:0000313" key="2">
    <source>
        <dbReference type="Proteomes" id="UP000886501"/>
    </source>
</evidence>
<protein>
    <submittedName>
        <fullName evidence="1">Uncharacterized protein</fullName>
    </submittedName>
</protein>
<sequence length="122" mass="13611">MSYSSSSPHPSTNAASLGWLPGRGDWDTRIFSLITTFLTILSLFFPSGLWRGSASVRRRGSDDEESEVKEMDAGNMMVEEGVEEGRMEEEEFREDEERLWSPNSSDCVVLALIPDASAFPTQ</sequence>
<dbReference type="Proteomes" id="UP000886501">
    <property type="component" value="Unassembled WGS sequence"/>
</dbReference>
<gene>
    <name evidence="1" type="ORF">BDM02DRAFT_3132194</name>
</gene>
<organism evidence="1 2">
    <name type="scientific">Thelephora ganbajun</name>
    <name type="common">Ganba fungus</name>
    <dbReference type="NCBI Taxonomy" id="370292"/>
    <lineage>
        <taxon>Eukaryota</taxon>
        <taxon>Fungi</taxon>
        <taxon>Dikarya</taxon>
        <taxon>Basidiomycota</taxon>
        <taxon>Agaricomycotina</taxon>
        <taxon>Agaricomycetes</taxon>
        <taxon>Thelephorales</taxon>
        <taxon>Thelephoraceae</taxon>
        <taxon>Thelephora</taxon>
    </lineage>
</organism>
<accession>A0ACB6Z2M6</accession>
<keyword evidence="2" id="KW-1185">Reference proteome</keyword>
<reference evidence="1" key="2">
    <citation type="journal article" date="2020" name="Nat. Commun.">
        <title>Large-scale genome sequencing of mycorrhizal fungi provides insights into the early evolution of symbiotic traits.</title>
        <authorList>
            <person name="Miyauchi S."/>
            <person name="Kiss E."/>
            <person name="Kuo A."/>
            <person name="Drula E."/>
            <person name="Kohler A."/>
            <person name="Sanchez-Garcia M."/>
            <person name="Morin E."/>
            <person name="Andreopoulos B."/>
            <person name="Barry K.W."/>
            <person name="Bonito G."/>
            <person name="Buee M."/>
            <person name="Carver A."/>
            <person name="Chen C."/>
            <person name="Cichocki N."/>
            <person name="Clum A."/>
            <person name="Culley D."/>
            <person name="Crous P.W."/>
            <person name="Fauchery L."/>
            <person name="Girlanda M."/>
            <person name="Hayes R.D."/>
            <person name="Keri Z."/>
            <person name="LaButti K."/>
            <person name="Lipzen A."/>
            <person name="Lombard V."/>
            <person name="Magnuson J."/>
            <person name="Maillard F."/>
            <person name="Murat C."/>
            <person name="Nolan M."/>
            <person name="Ohm R.A."/>
            <person name="Pangilinan J."/>
            <person name="Pereira M.F."/>
            <person name="Perotto S."/>
            <person name="Peter M."/>
            <person name="Pfister S."/>
            <person name="Riley R."/>
            <person name="Sitrit Y."/>
            <person name="Stielow J.B."/>
            <person name="Szollosi G."/>
            <person name="Zifcakova L."/>
            <person name="Stursova M."/>
            <person name="Spatafora J.W."/>
            <person name="Tedersoo L."/>
            <person name="Vaario L.M."/>
            <person name="Yamada A."/>
            <person name="Yan M."/>
            <person name="Wang P."/>
            <person name="Xu J."/>
            <person name="Bruns T."/>
            <person name="Baldrian P."/>
            <person name="Vilgalys R."/>
            <person name="Dunand C."/>
            <person name="Henrissat B."/>
            <person name="Grigoriev I.V."/>
            <person name="Hibbett D."/>
            <person name="Nagy L.G."/>
            <person name="Martin F.M."/>
        </authorList>
    </citation>
    <scope>NUCLEOTIDE SEQUENCE</scope>
    <source>
        <strain evidence="1">P2</strain>
    </source>
</reference>
<proteinExistence type="predicted"/>
<reference evidence="1" key="1">
    <citation type="submission" date="2019-10" db="EMBL/GenBank/DDBJ databases">
        <authorList>
            <consortium name="DOE Joint Genome Institute"/>
            <person name="Kuo A."/>
            <person name="Miyauchi S."/>
            <person name="Kiss E."/>
            <person name="Drula E."/>
            <person name="Kohler A."/>
            <person name="Sanchez-Garcia M."/>
            <person name="Andreopoulos B."/>
            <person name="Barry K.W."/>
            <person name="Bonito G."/>
            <person name="Buee M."/>
            <person name="Carver A."/>
            <person name="Chen C."/>
            <person name="Cichocki N."/>
            <person name="Clum A."/>
            <person name="Culley D."/>
            <person name="Crous P.W."/>
            <person name="Fauchery L."/>
            <person name="Girlanda M."/>
            <person name="Hayes R."/>
            <person name="Keri Z."/>
            <person name="Labutti K."/>
            <person name="Lipzen A."/>
            <person name="Lombard V."/>
            <person name="Magnuson J."/>
            <person name="Maillard F."/>
            <person name="Morin E."/>
            <person name="Murat C."/>
            <person name="Nolan M."/>
            <person name="Ohm R."/>
            <person name="Pangilinan J."/>
            <person name="Pereira M."/>
            <person name="Perotto S."/>
            <person name="Peter M."/>
            <person name="Riley R."/>
            <person name="Sitrit Y."/>
            <person name="Stielow B."/>
            <person name="Szollosi G."/>
            <person name="Zifcakova L."/>
            <person name="Stursova M."/>
            <person name="Spatafora J.W."/>
            <person name="Tedersoo L."/>
            <person name="Vaario L.-M."/>
            <person name="Yamada A."/>
            <person name="Yan M."/>
            <person name="Wang P."/>
            <person name="Xu J."/>
            <person name="Bruns T."/>
            <person name="Baldrian P."/>
            <person name="Vilgalys R."/>
            <person name="Henrissat B."/>
            <person name="Grigoriev I.V."/>
            <person name="Hibbett D."/>
            <person name="Nagy L.G."/>
            <person name="Martin F.M."/>
        </authorList>
    </citation>
    <scope>NUCLEOTIDE SEQUENCE</scope>
    <source>
        <strain evidence="1">P2</strain>
    </source>
</reference>